<keyword evidence="1" id="KW-0812">Transmembrane</keyword>
<keyword evidence="3" id="KW-1185">Reference proteome</keyword>
<evidence type="ECO:0000313" key="2">
    <source>
        <dbReference type="EMBL" id="URE25054.1"/>
    </source>
</evidence>
<organism evidence="2 3">
    <name type="scientific">Musa troglodytarum</name>
    <name type="common">fe'i banana</name>
    <dbReference type="NCBI Taxonomy" id="320322"/>
    <lineage>
        <taxon>Eukaryota</taxon>
        <taxon>Viridiplantae</taxon>
        <taxon>Streptophyta</taxon>
        <taxon>Embryophyta</taxon>
        <taxon>Tracheophyta</taxon>
        <taxon>Spermatophyta</taxon>
        <taxon>Magnoliopsida</taxon>
        <taxon>Liliopsida</taxon>
        <taxon>Zingiberales</taxon>
        <taxon>Musaceae</taxon>
        <taxon>Musa</taxon>
    </lineage>
</organism>
<evidence type="ECO:0000256" key="1">
    <source>
        <dbReference type="SAM" id="Phobius"/>
    </source>
</evidence>
<evidence type="ECO:0000313" key="3">
    <source>
        <dbReference type="Proteomes" id="UP001055439"/>
    </source>
</evidence>
<feature type="transmembrane region" description="Helical" evidence="1">
    <location>
        <begin position="91"/>
        <end position="112"/>
    </location>
</feature>
<proteinExistence type="predicted"/>
<sequence length="118" mass="13076">MDIGVIDGQVHEKEEGKVMALCNLRAATISLRASAMLNNLSWCSPWLPRSWKTPPSTSSFADDGSAEALDLEELSCLTRLRMYAPERCGSSLWFGFSTSMLLLTVCLEEWLLMSLNGD</sequence>
<keyword evidence="1" id="KW-0472">Membrane</keyword>
<dbReference type="EMBL" id="CP097510">
    <property type="protein sequence ID" value="URE25054.1"/>
    <property type="molecule type" value="Genomic_DNA"/>
</dbReference>
<accession>A0A9E7KRI2</accession>
<gene>
    <name evidence="2" type="ORF">MUK42_15807</name>
</gene>
<keyword evidence="1" id="KW-1133">Transmembrane helix</keyword>
<dbReference type="OrthoDB" id="10350401at2759"/>
<protein>
    <submittedName>
        <fullName evidence="2">Uncharacterized protein</fullName>
    </submittedName>
</protein>
<dbReference type="AlphaFoldDB" id="A0A9E7KRI2"/>
<dbReference type="Proteomes" id="UP001055439">
    <property type="component" value="Chromosome 8"/>
</dbReference>
<name>A0A9E7KRI2_9LILI</name>
<reference evidence="2" key="1">
    <citation type="submission" date="2022-05" db="EMBL/GenBank/DDBJ databases">
        <title>The Musa troglodytarum L. genome provides insights into the mechanism of non-climacteric behaviour and enrichment of carotenoids.</title>
        <authorList>
            <person name="Wang J."/>
        </authorList>
    </citation>
    <scope>NUCLEOTIDE SEQUENCE</scope>
    <source>
        <tissue evidence="2">Leaf</tissue>
    </source>
</reference>